<evidence type="ECO:0000259" key="2">
    <source>
        <dbReference type="Pfam" id="PF26382"/>
    </source>
</evidence>
<proteinExistence type="predicted"/>
<dbReference type="Pfam" id="PF26382">
    <property type="entry name" value="BREX_PglY_6th"/>
    <property type="match status" value="1"/>
</dbReference>
<sequence>MSRLLRDLIDIPRRVDPGDLVMDITATFDATEQAVRDYVVTDQLYEKLDEALELIRTAVQTPQSMAAYLHGSFGSGKSHFMTILHAVVNREPAAENKPRLQPLVTKHQAWIQNRRFLLVPFHLVGSESLDAAILSGYVKRVRELHPEASTPPVYRDDHLLVNGRILRERMGDQAFIDALPGRAADEDDWDDDAPAADPSGPRTPWTCTELDAAFHAPPGDQLRNELISALLDSLLSAYRSSVHGDRTAFVPLETGLAEISRHAKNIGYDAVVLFLDELILWLNGHLANLEFVTTEANKLVKLVESGDAGRPVPIVSFIARQRDIAELVGKEVAGADVVSLEDTIKYLERSFSTITLADNNLPDIAQERVLKPKDDAARKMLDEAFAQLPRDRSEVWDTLLDASGLTHADAEAFRKFYPFSPALINTLIAISGALQRERTGLKVLREMLVARRDDLEVGQLIPLGDLWDILSDGAVQPFSNRLRHEFEAAKDFYDKKVRPFLLQTHGLTAADLRSLPHQHPYRMDDRLIKTLLLAALAPDVPAIKKLTAGKVAALNYGSIRTRVEGMEPSKVVERLRQLSGQFGEIRYTKDSETPVFSLHLTGVNIDAILSELPANVDTEGNRQILVRDLLWSEFDVADRESFNPHIDVVWRGTKRTVGLVFGNIRDAGSLSDTQFDFDPPEEARIVFDFPFDTGTHNPHEDLSRIGDLQQRGKNGPVICWLPSFITAQRRDDLGRLLKLRYLLGNDRRINEFASGLSSRDRQKALNQMAWLRDSLTSELKGVLKQAYGTLQPMQTNIATEVDEHVVCMDATHRPRLHVGHSFFDALVYLTDNLFTHLYPKHPDFDPQNKSRAAVRAAELRTVLDVITVVAAEGGRAEVERNSRKVMYKIAHPLRLGEMQQEAFFKLGNEWRDRINQWAGNVPVLDVKDLLKWLEENELRGTDRLVRNLIVSHYALTDNRMWIRHGTRVSAPSLDGIDTTYSLRAQELPSQDDFETALERAQRLFAVPIRKVYSAPNVGRLCSAVRDRAAHLVGPNTGLVRALEKRAGELGIDADARQGRLHTMRVAADLLARIGRLDEPTPLIRFLAGERLPATDETVGTSMAQAEAVRRALEVETDWTLIKDLRELGKREGSIGTQARRVLDNLADTANSDESSDTSLPSALKDVRASAISLLREASNATIQPGPVTPGDISLQGQNPMSADQVPVTVQAGDTGLVGNDAQQGSADQRSGGVRRVRASELDELVAELRRVFSKGPGVELEIGWRAVGGE</sequence>
<accession>A0ABV5IMZ1</accession>
<gene>
    <name evidence="3" type="ORF">ACFFV7_32295</name>
</gene>
<evidence type="ECO:0000313" key="4">
    <source>
        <dbReference type="Proteomes" id="UP001589647"/>
    </source>
</evidence>
<feature type="domain" description="ATPase PglY 5th" evidence="1">
    <location>
        <begin position="857"/>
        <end position="954"/>
    </location>
</feature>
<evidence type="ECO:0000259" key="1">
    <source>
        <dbReference type="Pfam" id="PF26381"/>
    </source>
</evidence>
<keyword evidence="4" id="KW-1185">Reference proteome</keyword>
<organism evidence="3 4">
    <name type="scientific">Nonomuraea spiralis</name>
    <dbReference type="NCBI Taxonomy" id="46182"/>
    <lineage>
        <taxon>Bacteria</taxon>
        <taxon>Bacillati</taxon>
        <taxon>Actinomycetota</taxon>
        <taxon>Actinomycetes</taxon>
        <taxon>Streptosporangiales</taxon>
        <taxon>Streptosporangiaceae</taxon>
        <taxon>Nonomuraea</taxon>
    </lineage>
</organism>
<reference evidence="3 4" key="1">
    <citation type="submission" date="2024-09" db="EMBL/GenBank/DDBJ databases">
        <authorList>
            <person name="Sun Q."/>
            <person name="Mori K."/>
        </authorList>
    </citation>
    <scope>NUCLEOTIDE SEQUENCE [LARGE SCALE GENOMIC DNA]</scope>
    <source>
        <strain evidence="3 4">CCM 3426</strain>
    </source>
</reference>
<dbReference type="InterPro" id="IPR058747">
    <property type="entry name" value="PglY_C"/>
</dbReference>
<evidence type="ECO:0000313" key="3">
    <source>
        <dbReference type="EMBL" id="MFB9205914.1"/>
    </source>
</evidence>
<dbReference type="InterPro" id="IPR058748">
    <property type="entry name" value="PglY_5th"/>
</dbReference>
<dbReference type="Pfam" id="PF26381">
    <property type="entry name" value="BREX_PglY_5th"/>
    <property type="match status" value="1"/>
</dbReference>
<dbReference type="RefSeq" id="WP_189653452.1">
    <property type="nucleotide sequence ID" value="NZ_BMRC01000041.1"/>
</dbReference>
<comment type="caution">
    <text evidence="3">The sequence shown here is derived from an EMBL/GenBank/DDBJ whole genome shotgun (WGS) entry which is preliminary data.</text>
</comment>
<protein>
    <submittedName>
        <fullName evidence="3">PglY protein</fullName>
    </submittedName>
</protein>
<dbReference type="Proteomes" id="UP001589647">
    <property type="component" value="Unassembled WGS sequence"/>
</dbReference>
<dbReference type="EMBL" id="JBHMEI010000032">
    <property type="protein sequence ID" value="MFB9205914.1"/>
    <property type="molecule type" value="Genomic_DNA"/>
</dbReference>
<name>A0ABV5IMZ1_9ACTN</name>
<feature type="domain" description="ATPase PglY C-terminal" evidence="2">
    <location>
        <begin position="998"/>
        <end position="1178"/>
    </location>
</feature>